<evidence type="ECO:0000313" key="6">
    <source>
        <dbReference type="EMBL" id="OWZ21806.1"/>
    </source>
</evidence>
<evidence type="ECO:0000256" key="1">
    <source>
        <dbReference type="ARBA" id="ARBA00004613"/>
    </source>
</evidence>
<comment type="similarity">
    <text evidence="2 5">Belongs to the RxLR effector family.</text>
</comment>
<organism evidence="6 7">
    <name type="scientific">Phytophthora megakarya</name>
    <dbReference type="NCBI Taxonomy" id="4795"/>
    <lineage>
        <taxon>Eukaryota</taxon>
        <taxon>Sar</taxon>
        <taxon>Stramenopiles</taxon>
        <taxon>Oomycota</taxon>
        <taxon>Peronosporomycetes</taxon>
        <taxon>Peronosporales</taxon>
        <taxon>Peronosporaceae</taxon>
        <taxon>Phytophthora</taxon>
    </lineage>
</organism>
<keyword evidence="3 5" id="KW-0964">Secreted</keyword>
<feature type="signal peptide" evidence="5">
    <location>
        <begin position="1"/>
        <end position="19"/>
    </location>
</feature>
<evidence type="ECO:0000256" key="4">
    <source>
        <dbReference type="ARBA" id="ARBA00022729"/>
    </source>
</evidence>
<evidence type="ECO:0000256" key="3">
    <source>
        <dbReference type="ARBA" id="ARBA00022525"/>
    </source>
</evidence>
<comment type="domain">
    <text evidence="5">The RxLR-dEER motif acts to carry the protein into the host cell cytoplasm through binding to cell surface phosphatidylinositol-3-phosphate.</text>
</comment>
<keyword evidence="4 5" id="KW-0732">Signal</keyword>
<comment type="function">
    <text evidence="5">Effector that suppresses plant defense responses during pathogen infection.</text>
</comment>
<evidence type="ECO:0000256" key="5">
    <source>
        <dbReference type="RuleBase" id="RU367124"/>
    </source>
</evidence>
<feature type="chain" id="PRO_5028512431" description="RxLR effector protein" evidence="5">
    <location>
        <begin position="20"/>
        <end position="124"/>
    </location>
</feature>
<comment type="caution">
    <text evidence="6">The sequence shown here is derived from an EMBL/GenBank/DDBJ whole genome shotgun (WGS) entry which is preliminary data.</text>
</comment>
<keyword evidence="7" id="KW-1185">Reference proteome</keyword>
<reference evidence="7" key="1">
    <citation type="submission" date="2017-03" db="EMBL/GenBank/DDBJ databases">
        <title>Phytopthora megakarya and P. palmivora, two closely related causual agents of cacao black pod achieved similar genome size and gene model numbers by different mechanisms.</title>
        <authorList>
            <person name="Ali S."/>
            <person name="Shao J."/>
            <person name="Larry D.J."/>
            <person name="Kronmiller B."/>
            <person name="Shen D."/>
            <person name="Strem M.D."/>
            <person name="Melnick R.L."/>
            <person name="Guiltinan M.J."/>
            <person name="Tyler B.M."/>
            <person name="Meinhardt L.W."/>
            <person name="Bailey B.A."/>
        </authorList>
    </citation>
    <scope>NUCLEOTIDE SEQUENCE [LARGE SCALE GENOMIC DNA]</scope>
    <source>
        <strain evidence="7">zdho120</strain>
    </source>
</reference>
<protein>
    <recommendedName>
        <fullName evidence="5">RxLR effector protein</fullName>
    </recommendedName>
</protein>
<evidence type="ECO:0000256" key="2">
    <source>
        <dbReference type="ARBA" id="ARBA00010400"/>
    </source>
</evidence>
<dbReference type="EMBL" id="NBNE01000187">
    <property type="protein sequence ID" value="OWZ21806.1"/>
    <property type="molecule type" value="Genomic_DNA"/>
</dbReference>
<gene>
    <name evidence="6" type="ORF">PHMEG_0003585</name>
</gene>
<proteinExistence type="inferred from homology"/>
<dbReference type="Proteomes" id="UP000198211">
    <property type="component" value="Unassembled WGS sequence"/>
</dbReference>
<evidence type="ECO:0000313" key="7">
    <source>
        <dbReference type="Proteomes" id="UP000198211"/>
    </source>
</evidence>
<dbReference type="OrthoDB" id="100036at2759"/>
<dbReference type="AlphaFoldDB" id="A0A225WVZ9"/>
<accession>A0A225WVZ9</accession>
<dbReference type="GO" id="GO:0005576">
    <property type="term" value="C:extracellular region"/>
    <property type="evidence" value="ECO:0007669"/>
    <property type="project" value="UniProtKB-SubCell"/>
</dbReference>
<dbReference type="InterPro" id="IPR031825">
    <property type="entry name" value="RXLR"/>
</dbReference>
<sequence>MRFTFILAVVIATILHASGTAVAMAKDSKDTIANVASADIAGRTQSDDKRLLRQVEKNPPTKYKHKVEADTEDEERFMKKMGKYLKGLPAKWKTDFEVRRAKEHMQRFRNQRDWIREQGVSPRN</sequence>
<name>A0A225WVZ9_9STRA</name>
<comment type="subcellular location">
    <subcellularLocation>
        <location evidence="1 5">Secreted</location>
    </subcellularLocation>
</comment>
<dbReference type="Pfam" id="PF16810">
    <property type="entry name" value="RXLR"/>
    <property type="match status" value="1"/>
</dbReference>